<dbReference type="Gene3D" id="3.80.10.10">
    <property type="entry name" value="Ribonuclease Inhibitor"/>
    <property type="match status" value="1"/>
</dbReference>
<dbReference type="AlphaFoldDB" id="A0A835H5Z0"/>
<feature type="compositionally biased region" description="Polar residues" evidence="1">
    <location>
        <begin position="182"/>
        <end position="193"/>
    </location>
</feature>
<feature type="region of interest" description="Disordered" evidence="1">
    <location>
        <begin position="174"/>
        <end position="196"/>
    </location>
</feature>
<evidence type="ECO:0000313" key="2">
    <source>
        <dbReference type="EMBL" id="KAF9593866.1"/>
    </source>
</evidence>
<feature type="region of interest" description="Disordered" evidence="1">
    <location>
        <begin position="256"/>
        <end position="281"/>
    </location>
</feature>
<sequence length="292" mass="31021">MLVYVVSVAYVTQLQGGPNSGMPLQNLDLAGCKKLHISEDNMDGLTSLLTLMIESIPNMASITAGLQFVTALKKFVIKNCQEVEPLKDLEKYDLSIFLPCDFPRLTRKTATIGFLRWKQEHVRRHLCICCPPGPSSDLNDQYHSSETAAFGDVTVGSSSLQRSQTSHLDLTQVNHVGGPSDSWPQDGSSSTSLEVVKRSAGEVPSVDSEVLALWNGLKLLSTLPSSPVWIVGESELVVKWTLEGYPYVLRDTYGGSGGGGNDGGGSGGGDEDDSSGGGGFNSLVVVVIAGGD</sequence>
<accession>A0A835H5Z0</accession>
<dbReference type="EMBL" id="JADFTS010000008">
    <property type="protein sequence ID" value="KAF9593866.1"/>
    <property type="molecule type" value="Genomic_DNA"/>
</dbReference>
<organism evidence="2 3">
    <name type="scientific">Coptis chinensis</name>
    <dbReference type="NCBI Taxonomy" id="261450"/>
    <lineage>
        <taxon>Eukaryota</taxon>
        <taxon>Viridiplantae</taxon>
        <taxon>Streptophyta</taxon>
        <taxon>Embryophyta</taxon>
        <taxon>Tracheophyta</taxon>
        <taxon>Spermatophyta</taxon>
        <taxon>Magnoliopsida</taxon>
        <taxon>Ranunculales</taxon>
        <taxon>Ranunculaceae</taxon>
        <taxon>Coptidoideae</taxon>
        <taxon>Coptis</taxon>
    </lineage>
</organism>
<evidence type="ECO:0000256" key="1">
    <source>
        <dbReference type="SAM" id="MobiDB-lite"/>
    </source>
</evidence>
<protein>
    <submittedName>
        <fullName evidence="2">Uncharacterized protein</fullName>
    </submittedName>
</protein>
<evidence type="ECO:0000313" key="3">
    <source>
        <dbReference type="Proteomes" id="UP000631114"/>
    </source>
</evidence>
<comment type="caution">
    <text evidence="2">The sequence shown here is derived from an EMBL/GenBank/DDBJ whole genome shotgun (WGS) entry which is preliminary data.</text>
</comment>
<name>A0A835H5Z0_9MAGN</name>
<dbReference type="OrthoDB" id="2014311at2759"/>
<feature type="compositionally biased region" description="Gly residues" evidence="1">
    <location>
        <begin position="256"/>
        <end position="268"/>
    </location>
</feature>
<dbReference type="Proteomes" id="UP000631114">
    <property type="component" value="Unassembled WGS sequence"/>
</dbReference>
<proteinExistence type="predicted"/>
<reference evidence="2 3" key="1">
    <citation type="submission" date="2020-10" db="EMBL/GenBank/DDBJ databases">
        <title>The Coptis chinensis genome and diversification of protoberbering-type alkaloids.</title>
        <authorList>
            <person name="Wang B."/>
            <person name="Shu S."/>
            <person name="Song C."/>
            <person name="Liu Y."/>
        </authorList>
    </citation>
    <scope>NUCLEOTIDE SEQUENCE [LARGE SCALE GENOMIC DNA]</scope>
    <source>
        <strain evidence="2">HL-2020</strain>
        <tissue evidence="2">Leaf</tissue>
    </source>
</reference>
<gene>
    <name evidence="2" type="ORF">IFM89_025657</name>
</gene>
<keyword evidence="3" id="KW-1185">Reference proteome</keyword>
<dbReference type="InterPro" id="IPR032675">
    <property type="entry name" value="LRR_dom_sf"/>
</dbReference>